<name>A0AAV1TRT7_9STRA</name>
<evidence type="ECO:0000313" key="1">
    <source>
        <dbReference type="EMBL" id="CAK7925131.1"/>
    </source>
</evidence>
<comment type="caution">
    <text evidence="1">The sequence shown here is derived from an EMBL/GenBank/DDBJ whole genome shotgun (WGS) entry which is preliminary data.</text>
</comment>
<sequence length="44" mass="5041">MTNNPSAEKLLDAPYGSSFIRLRIVCVFELDVVHVDMQTTNNDW</sequence>
<dbReference type="AlphaFoldDB" id="A0AAV1TRT7"/>
<protein>
    <submittedName>
        <fullName evidence="1">Uncharacterized protein</fullName>
    </submittedName>
</protein>
<dbReference type="EMBL" id="CAKLBY020000086">
    <property type="protein sequence ID" value="CAK7925131.1"/>
    <property type="molecule type" value="Genomic_DNA"/>
</dbReference>
<gene>
    <name evidence="1" type="ORF">PM001_LOCUS10281</name>
</gene>
<accession>A0AAV1TRT7</accession>
<proteinExistence type="predicted"/>
<evidence type="ECO:0000313" key="2">
    <source>
        <dbReference type="Proteomes" id="UP001162060"/>
    </source>
</evidence>
<reference evidence="1" key="1">
    <citation type="submission" date="2024-01" db="EMBL/GenBank/DDBJ databases">
        <authorList>
            <person name="Webb A."/>
        </authorList>
    </citation>
    <scope>NUCLEOTIDE SEQUENCE</scope>
    <source>
        <strain evidence="1">Pm1</strain>
    </source>
</reference>
<dbReference type="Proteomes" id="UP001162060">
    <property type="component" value="Unassembled WGS sequence"/>
</dbReference>
<organism evidence="1 2">
    <name type="scientific">Peronospora matthiolae</name>
    <dbReference type="NCBI Taxonomy" id="2874970"/>
    <lineage>
        <taxon>Eukaryota</taxon>
        <taxon>Sar</taxon>
        <taxon>Stramenopiles</taxon>
        <taxon>Oomycota</taxon>
        <taxon>Peronosporomycetes</taxon>
        <taxon>Peronosporales</taxon>
        <taxon>Peronosporaceae</taxon>
        <taxon>Peronospora</taxon>
    </lineage>
</organism>